<proteinExistence type="predicted"/>
<sequence length="712" mass="75732">MEKFDDTFDLVKAETLRSLVRDLGHKGLSRRDQMLDFVKNKLFGGGENEATSPTQSTSTAVASNNKKDATAHKSLSAPGPTRSSRKRRAGEQQESELDDDDLVNDENGDSSAKRTRMTRSSRKIVEHDGDIQMDSVSAAPRRGRPPATASQSLSGISQHRASTRTRTLSAKAAAIAAEPKRGRARPRKTASTPSEDRDDGLSDADADGDDEEDVEEAVEVEEGPSVRFRSRGRPRKDQGSEMQILAGEEENRAQTAAEEHSKHGRGRPRKNEVVSSSASAPRTLPPSRKRNSISTSHAPMSTRSRTGHSPAKKANRYIAVPSVKRTYGSVIKGGIRLRGHPPQAAAMRNRKTRSTLSKKTRKAQTGPQPRTRYIPARSRVLEPSDRSNASASASGKKYTFDGVELVSRNQAKQVQEAAGTNAEPGPSNSTATAAATNIGARDVDMGRAGGSDVSLFGGDGHGEGEAQGTNQGTARSGSPMPGPSNAASPTFIPNGGFVHEAGTVKAPASRPRKEPEQQLISEKEEIVFRAPPSPSHRSSPSAPSTISVMPPSGVQIDSTEDIVAAVGKKGDDSTNEQEETEAVTVSSAKLNIPAAFPETVSADSAADTMMPPVLASSFGVAQDKDFHKGPDKNVDIGNNDSHDLDSVGDDDDDTNIMDPPIGHPIEVVVHTEMLRTTDATAMLQEVEHGLATSTSNESTENATGGEQMDSIL</sequence>
<name>A0A9W8PCR0_9AGAR</name>
<feature type="compositionally biased region" description="Polar residues" evidence="1">
    <location>
        <begin position="49"/>
        <end position="64"/>
    </location>
</feature>
<evidence type="ECO:0000313" key="3">
    <source>
        <dbReference type="Proteomes" id="UP001142393"/>
    </source>
</evidence>
<gene>
    <name evidence="2" type="ORF">DFH05DRAFT_173922</name>
</gene>
<feature type="region of interest" description="Disordered" evidence="1">
    <location>
        <begin position="332"/>
        <end position="399"/>
    </location>
</feature>
<feature type="compositionally biased region" description="Basic residues" evidence="1">
    <location>
        <begin position="113"/>
        <end position="122"/>
    </location>
</feature>
<feature type="compositionally biased region" description="Basic and acidic residues" evidence="1">
    <location>
        <begin position="627"/>
        <end position="645"/>
    </location>
</feature>
<feature type="compositionally biased region" description="Polar residues" evidence="1">
    <location>
        <begin position="148"/>
        <end position="168"/>
    </location>
</feature>
<feature type="region of interest" description="Disordered" evidence="1">
    <location>
        <begin position="411"/>
        <end position="553"/>
    </location>
</feature>
<feature type="compositionally biased region" description="Acidic residues" evidence="1">
    <location>
        <begin position="196"/>
        <end position="222"/>
    </location>
</feature>
<evidence type="ECO:0000256" key="1">
    <source>
        <dbReference type="SAM" id="MobiDB-lite"/>
    </source>
</evidence>
<comment type="caution">
    <text evidence="2">The sequence shown here is derived from an EMBL/GenBank/DDBJ whole genome shotgun (WGS) entry which is preliminary data.</text>
</comment>
<keyword evidence="3" id="KW-1185">Reference proteome</keyword>
<feature type="compositionally biased region" description="Basic and acidic residues" evidence="1">
    <location>
        <begin position="511"/>
        <end position="527"/>
    </location>
</feature>
<feature type="compositionally biased region" description="Acidic residues" evidence="1">
    <location>
        <begin position="93"/>
        <end position="108"/>
    </location>
</feature>
<dbReference type="AlphaFoldDB" id="A0A9W8PCR0"/>
<evidence type="ECO:0000313" key="2">
    <source>
        <dbReference type="EMBL" id="KAJ3751246.1"/>
    </source>
</evidence>
<feature type="compositionally biased region" description="Low complexity" evidence="1">
    <location>
        <begin position="691"/>
        <end position="703"/>
    </location>
</feature>
<dbReference type="EMBL" id="JANVFU010000001">
    <property type="protein sequence ID" value="KAJ3751246.1"/>
    <property type="molecule type" value="Genomic_DNA"/>
</dbReference>
<protein>
    <submittedName>
        <fullName evidence="2">Uncharacterized protein</fullName>
    </submittedName>
</protein>
<dbReference type="SMART" id="SM00384">
    <property type="entry name" value="AT_hook"/>
    <property type="match status" value="4"/>
</dbReference>
<feature type="compositionally biased region" description="Polar residues" evidence="1">
    <location>
        <begin position="292"/>
        <end position="304"/>
    </location>
</feature>
<feature type="compositionally biased region" description="Basic and acidic residues" evidence="1">
    <location>
        <begin position="249"/>
        <end position="261"/>
    </location>
</feature>
<dbReference type="InterPro" id="IPR017956">
    <property type="entry name" value="AT_hook_DNA-bd_motif"/>
</dbReference>
<reference evidence="2 3" key="1">
    <citation type="journal article" date="2023" name="Proc. Natl. Acad. Sci. U.S.A.">
        <title>A global phylogenomic analysis of the shiitake genus Lentinula.</title>
        <authorList>
            <person name="Sierra-Patev S."/>
            <person name="Min B."/>
            <person name="Naranjo-Ortiz M."/>
            <person name="Looney B."/>
            <person name="Konkel Z."/>
            <person name="Slot J.C."/>
            <person name="Sakamoto Y."/>
            <person name="Steenwyk J.L."/>
            <person name="Rokas A."/>
            <person name="Carro J."/>
            <person name="Camarero S."/>
            <person name="Ferreira P."/>
            <person name="Molpeceres G."/>
            <person name="Ruiz-Duenas F.J."/>
            <person name="Serrano A."/>
            <person name="Henrissat B."/>
            <person name="Drula E."/>
            <person name="Hughes K.W."/>
            <person name="Mata J.L."/>
            <person name="Ishikawa N.K."/>
            <person name="Vargas-Isla R."/>
            <person name="Ushijima S."/>
            <person name="Smith C.A."/>
            <person name="Donoghue J."/>
            <person name="Ahrendt S."/>
            <person name="Andreopoulos W."/>
            <person name="He G."/>
            <person name="LaButti K."/>
            <person name="Lipzen A."/>
            <person name="Ng V."/>
            <person name="Riley R."/>
            <person name="Sandor L."/>
            <person name="Barry K."/>
            <person name="Martinez A.T."/>
            <person name="Xiao Y."/>
            <person name="Gibbons J.G."/>
            <person name="Terashima K."/>
            <person name="Grigoriev I.V."/>
            <person name="Hibbett D."/>
        </authorList>
    </citation>
    <scope>NUCLEOTIDE SEQUENCE [LARGE SCALE GENOMIC DNA]</scope>
    <source>
        <strain evidence="2 3">TFB7810</strain>
    </source>
</reference>
<feature type="compositionally biased region" description="Basic residues" evidence="1">
    <location>
        <begin position="348"/>
        <end position="362"/>
    </location>
</feature>
<feature type="region of interest" description="Disordered" evidence="1">
    <location>
        <begin position="627"/>
        <end position="653"/>
    </location>
</feature>
<feature type="region of interest" description="Disordered" evidence="1">
    <location>
        <begin position="690"/>
        <end position="712"/>
    </location>
</feature>
<accession>A0A9W8PCR0</accession>
<dbReference type="PRINTS" id="PR00929">
    <property type="entry name" value="ATHOOK"/>
</dbReference>
<organism evidence="2 3">
    <name type="scientific">Lentinula detonsa</name>
    <dbReference type="NCBI Taxonomy" id="2804962"/>
    <lineage>
        <taxon>Eukaryota</taxon>
        <taxon>Fungi</taxon>
        <taxon>Dikarya</taxon>
        <taxon>Basidiomycota</taxon>
        <taxon>Agaricomycotina</taxon>
        <taxon>Agaricomycetes</taxon>
        <taxon>Agaricomycetidae</taxon>
        <taxon>Agaricales</taxon>
        <taxon>Marasmiineae</taxon>
        <taxon>Omphalotaceae</taxon>
        <taxon>Lentinula</taxon>
    </lineage>
</organism>
<dbReference type="Proteomes" id="UP001142393">
    <property type="component" value="Unassembled WGS sequence"/>
</dbReference>
<feature type="region of interest" description="Disordered" evidence="1">
    <location>
        <begin position="43"/>
        <end position="319"/>
    </location>
</feature>
<dbReference type="GO" id="GO:0003677">
    <property type="term" value="F:DNA binding"/>
    <property type="evidence" value="ECO:0007669"/>
    <property type="project" value="InterPro"/>
</dbReference>
<feature type="compositionally biased region" description="Low complexity" evidence="1">
    <location>
        <begin position="535"/>
        <end position="544"/>
    </location>
</feature>